<protein>
    <recommendedName>
        <fullName evidence="10">Odorant receptor</fullName>
    </recommendedName>
</protein>
<dbReference type="EMBL" id="KC778503">
    <property type="protein sequence ID" value="AGS43050.1"/>
    <property type="molecule type" value="mRNA"/>
</dbReference>
<comment type="caution">
    <text evidence="10">Lacks conserved residue(s) required for the propagation of feature annotation.</text>
</comment>
<comment type="similarity">
    <text evidence="10">Belongs to the insect chemoreceptor superfamily. Heteromeric odorant receptor channel (TC 1.A.69) family.</text>
</comment>
<keyword evidence="8 10" id="KW-0675">Receptor</keyword>
<evidence type="ECO:0000256" key="8">
    <source>
        <dbReference type="ARBA" id="ARBA00023170"/>
    </source>
</evidence>
<feature type="transmembrane region" description="Helical" evidence="10">
    <location>
        <begin position="33"/>
        <end position="52"/>
    </location>
</feature>
<dbReference type="RefSeq" id="NP_001310780.1">
    <property type="nucleotide sequence ID" value="NM_001323851.1"/>
</dbReference>
<keyword evidence="6 10" id="KW-1133">Transmembrane helix</keyword>
<dbReference type="GO" id="GO:0007165">
    <property type="term" value="P:signal transduction"/>
    <property type="evidence" value="ECO:0007669"/>
    <property type="project" value="UniProtKB-KW"/>
</dbReference>
<dbReference type="PANTHER" id="PTHR21137">
    <property type="entry name" value="ODORANT RECEPTOR"/>
    <property type="match status" value="1"/>
</dbReference>
<keyword evidence="12" id="KW-1185">Reference proteome</keyword>
<evidence type="ECO:0000313" key="11">
    <source>
        <dbReference type="EMBL" id="AGS43050.1"/>
    </source>
</evidence>
<feature type="transmembrane region" description="Helical" evidence="10">
    <location>
        <begin position="269"/>
        <end position="293"/>
    </location>
</feature>
<keyword evidence="4 10" id="KW-0812">Transmembrane</keyword>
<gene>
    <name evidence="13" type="primary">LOC107274468</name>
</gene>
<dbReference type="InterPro" id="IPR004117">
    <property type="entry name" value="7tm6_olfct_rcpt"/>
</dbReference>
<name>S5TEF4_CEPCN</name>
<keyword evidence="9 10" id="KW-0807">Transducer</keyword>
<dbReference type="GO" id="GO:0005549">
    <property type="term" value="F:odorant binding"/>
    <property type="evidence" value="ECO:0007669"/>
    <property type="project" value="InterPro"/>
</dbReference>
<proteinExistence type="evidence at transcript level"/>
<evidence type="ECO:0000256" key="6">
    <source>
        <dbReference type="ARBA" id="ARBA00022989"/>
    </source>
</evidence>
<keyword evidence="5 10" id="KW-0552">Olfaction</keyword>
<dbReference type="AlphaFoldDB" id="S5TEF4"/>
<dbReference type="KEGG" id="ccin:107274468"/>
<sequence>MVNLVKGYMSTKISQLLMTLIGMKRGKTKREQLLMDALFVYILATVLSAIWLENSELFYSRNDLYALTYSAPCCFTVTFDFVKLMIFTYKRHELHELHKFTEDTYWNKDYNELDKAILDKCDTTSAIGMSILALTSAILAFHYLTGPYLDNLGTNTTERTLPFRVVFDFPITVTPLYQILYFIEVIGTISIGICSVAFASYLFYTCIFVSGFFKILQRELENVCEVELESVNTKSSYNNNDTMLAYKKLKKCVIQHQLLIWYLGKLEGLFSYILLMLVLCAVIILCFAGFQIILGDGTTKLHRQILSVEFIMAALAETVLFAFSCNEILTASAAIGEAAYRCKWYKLPCDEYGRALRQGMTIMVMRSYKPCSLTVGKFCPMTLEVFTSILSTSLSYFTVLRSMNESE</sequence>
<dbReference type="GO" id="GO:0005886">
    <property type="term" value="C:plasma membrane"/>
    <property type="evidence" value="ECO:0007669"/>
    <property type="project" value="UniProtKB-SubCell"/>
</dbReference>
<evidence type="ECO:0000256" key="3">
    <source>
        <dbReference type="ARBA" id="ARBA00022606"/>
    </source>
</evidence>
<feature type="transmembrane region" description="Helical" evidence="10">
    <location>
        <begin position="125"/>
        <end position="145"/>
    </location>
</feature>
<evidence type="ECO:0000313" key="13">
    <source>
        <dbReference type="RefSeq" id="NP_001310780.1"/>
    </source>
</evidence>
<keyword evidence="2" id="KW-1003">Cell membrane</keyword>
<feature type="transmembrane region" description="Helical" evidence="10">
    <location>
        <begin position="64"/>
        <end position="82"/>
    </location>
</feature>
<evidence type="ECO:0000256" key="4">
    <source>
        <dbReference type="ARBA" id="ARBA00022692"/>
    </source>
</evidence>
<evidence type="ECO:0000256" key="1">
    <source>
        <dbReference type="ARBA" id="ARBA00004651"/>
    </source>
</evidence>
<evidence type="ECO:0000313" key="12">
    <source>
        <dbReference type="Proteomes" id="UP000694920"/>
    </source>
</evidence>
<evidence type="ECO:0000256" key="5">
    <source>
        <dbReference type="ARBA" id="ARBA00022725"/>
    </source>
</evidence>
<dbReference type="Proteomes" id="UP000694920">
    <property type="component" value="Unplaced"/>
</dbReference>
<evidence type="ECO:0000256" key="10">
    <source>
        <dbReference type="RuleBase" id="RU351113"/>
    </source>
</evidence>
<organism evidence="11">
    <name type="scientific">Cephus cinctus</name>
    <name type="common">Wheat stem sawfly</name>
    <dbReference type="NCBI Taxonomy" id="211228"/>
    <lineage>
        <taxon>Eukaryota</taxon>
        <taxon>Metazoa</taxon>
        <taxon>Ecdysozoa</taxon>
        <taxon>Arthropoda</taxon>
        <taxon>Hexapoda</taxon>
        <taxon>Insecta</taxon>
        <taxon>Pterygota</taxon>
        <taxon>Neoptera</taxon>
        <taxon>Endopterygota</taxon>
        <taxon>Hymenoptera</taxon>
        <taxon>Cephoidea</taxon>
        <taxon>Cephidae</taxon>
        <taxon>Cephus</taxon>
    </lineage>
</organism>
<evidence type="ECO:0000256" key="9">
    <source>
        <dbReference type="ARBA" id="ARBA00023224"/>
    </source>
</evidence>
<dbReference type="Pfam" id="PF02949">
    <property type="entry name" value="7tm_6"/>
    <property type="match status" value="1"/>
</dbReference>
<feature type="transmembrane region" description="Helical" evidence="10">
    <location>
        <begin position="165"/>
        <end position="183"/>
    </location>
</feature>
<evidence type="ECO:0000256" key="2">
    <source>
        <dbReference type="ARBA" id="ARBA00022475"/>
    </source>
</evidence>
<reference evidence="11 13" key="1">
    <citation type="journal article" date="2013" name="Insect Mol. Biol.">
        <title>Odorant receptors of a primitive hymenopteran pest, the wheat stem sawfly.</title>
        <authorList>
            <person name="Gress J.C."/>
            <person name="Robertson H.M."/>
            <person name="Weaver D.K."/>
            <person name="Dlakic M."/>
            <person name="Wanner K.W."/>
        </authorList>
    </citation>
    <scope>NUCLEOTIDE SEQUENCE</scope>
    <source>
        <tissue evidence="11">Antennae</tissue>
    </source>
</reference>
<dbReference type="PANTHER" id="PTHR21137:SF35">
    <property type="entry name" value="ODORANT RECEPTOR 19A-RELATED"/>
    <property type="match status" value="1"/>
</dbReference>
<keyword evidence="3 10" id="KW-0716">Sensory transduction</keyword>
<dbReference type="GeneID" id="107274468"/>
<keyword evidence="7 10" id="KW-0472">Membrane</keyword>
<evidence type="ECO:0000256" key="7">
    <source>
        <dbReference type="ARBA" id="ARBA00023136"/>
    </source>
</evidence>
<accession>S5TEF4</accession>
<comment type="subcellular location">
    <subcellularLocation>
        <location evidence="1 10">Cell membrane</location>
        <topology evidence="1 10">Multi-pass membrane protein</topology>
    </subcellularLocation>
</comment>
<dbReference type="OrthoDB" id="8185860at2759"/>
<reference evidence="13" key="2">
    <citation type="submission" date="2025-04" db="UniProtKB">
        <authorList>
            <consortium name="RefSeq"/>
        </authorList>
    </citation>
    <scope>IDENTIFICATION</scope>
</reference>
<feature type="transmembrane region" description="Helical" evidence="10">
    <location>
        <begin position="190"/>
        <end position="213"/>
    </location>
</feature>
<dbReference type="GO" id="GO:0004984">
    <property type="term" value="F:olfactory receptor activity"/>
    <property type="evidence" value="ECO:0007669"/>
    <property type="project" value="InterPro"/>
</dbReference>